<dbReference type="GO" id="GO:0005829">
    <property type="term" value="C:cytosol"/>
    <property type="evidence" value="ECO:0007669"/>
    <property type="project" value="TreeGrafter"/>
</dbReference>
<comment type="caution">
    <text evidence="2">The sequence shown here is derived from an EMBL/GenBank/DDBJ whole genome shotgun (WGS) entry which is preliminary data.</text>
</comment>
<name>A0A327VV48_9BACT</name>
<dbReference type="OrthoDB" id="9812295at2"/>
<dbReference type="Gene3D" id="3.40.50.360">
    <property type="match status" value="1"/>
</dbReference>
<sequence length="196" mass="21361">MSIPIKILAISGSTRKQSSNHLLIKALAALYKERVTIDLYEGLTELPHFNPDLDMDHRLAPAPVADFRAKIRAADAVLICTPEYAIGVPGTLKNAIDWTVSSMEFSKKPVALITAGTSGYHAHKSLLGTLLIIESRISEDMQLVIPAVKTKINNEPVITHMETLLRLEQLMTALITAVHAGEDAEGFLTPPPMNMA</sequence>
<evidence type="ECO:0000313" key="3">
    <source>
        <dbReference type="Proteomes" id="UP000249819"/>
    </source>
</evidence>
<evidence type="ECO:0000313" key="2">
    <source>
        <dbReference type="EMBL" id="RAJ75091.1"/>
    </source>
</evidence>
<dbReference type="PANTHER" id="PTHR30543:SF21">
    <property type="entry name" value="NAD(P)H-DEPENDENT FMN REDUCTASE LOT6"/>
    <property type="match status" value="1"/>
</dbReference>
<dbReference type="Pfam" id="PF03358">
    <property type="entry name" value="FMN_red"/>
    <property type="match status" value="1"/>
</dbReference>
<dbReference type="SUPFAM" id="SSF52218">
    <property type="entry name" value="Flavoproteins"/>
    <property type="match status" value="1"/>
</dbReference>
<dbReference type="InterPro" id="IPR029039">
    <property type="entry name" value="Flavoprotein-like_sf"/>
</dbReference>
<feature type="domain" description="NADPH-dependent FMN reductase-like" evidence="1">
    <location>
        <begin position="5"/>
        <end position="124"/>
    </location>
</feature>
<dbReference type="GO" id="GO:0010181">
    <property type="term" value="F:FMN binding"/>
    <property type="evidence" value="ECO:0007669"/>
    <property type="project" value="TreeGrafter"/>
</dbReference>
<dbReference type="EMBL" id="QLMA01000010">
    <property type="protein sequence ID" value="RAJ75091.1"/>
    <property type="molecule type" value="Genomic_DNA"/>
</dbReference>
<evidence type="ECO:0000259" key="1">
    <source>
        <dbReference type="Pfam" id="PF03358"/>
    </source>
</evidence>
<gene>
    <name evidence="2" type="ORF">CLV59_110137</name>
</gene>
<dbReference type="AlphaFoldDB" id="A0A327VV48"/>
<dbReference type="InterPro" id="IPR005025">
    <property type="entry name" value="FMN_Rdtase-like_dom"/>
</dbReference>
<dbReference type="PANTHER" id="PTHR30543">
    <property type="entry name" value="CHROMATE REDUCTASE"/>
    <property type="match status" value="1"/>
</dbReference>
<dbReference type="InterPro" id="IPR050712">
    <property type="entry name" value="NAD(P)H-dep_reductase"/>
</dbReference>
<keyword evidence="3" id="KW-1185">Reference proteome</keyword>
<proteinExistence type="predicted"/>
<dbReference type="GO" id="GO:0016491">
    <property type="term" value="F:oxidoreductase activity"/>
    <property type="evidence" value="ECO:0007669"/>
    <property type="project" value="InterPro"/>
</dbReference>
<dbReference type="Proteomes" id="UP000249819">
    <property type="component" value="Unassembled WGS sequence"/>
</dbReference>
<accession>A0A327VV48</accession>
<organism evidence="2 3">
    <name type="scientific">Chitinophaga dinghuensis</name>
    <dbReference type="NCBI Taxonomy" id="1539050"/>
    <lineage>
        <taxon>Bacteria</taxon>
        <taxon>Pseudomonadati</taxon>
        <taxon>Bacteroidota</taxon>
        <taxon>Chitinophagia</taxon>
        <taxon>Chitinophagales</taxon>
        <taxon>Chitinophagaceae</taxon>
        <taxon>Chitinophaga</taxon>
    </lineage>
</organism>
<protein>
    <submittedName>
        <fullName evidence="2">NAD(P)H-dependent FMN reductase</fullName>
    </submittedName>
</protein>
<dbReference type="RefSeq" id="WP_111594993.1">
    <property type="nucleotide sequence ID" value="NZ_QLMA01000010.1"/>
</dbReference>
<reference evidence="2 3" key="1">
    <citation type="submission" date="2018-06" db="EMBL/GenBank/DDBJ databases">
        <title>Genomic Encyclopedia of Archaeal and Bacterial Type Strains, Phase II (KMG-II): from individual species to whole genera.</title>
        <authorList>
            <person name="Goeker M."/>
        </authorList>
    </citation>
    <scope>NUCLEOTIDE SEQUENCE [LARGE SCALE GENOMIC DNA]</scope>
    <source>
        <strain evidence="2 3">DSM 29821</strain>
    </source>
</reference>